<dbReference type="EMBL" id="PYJM01000002">
    <property type="protein sequence ID" value="PUA45581.1"/>
    <property type="molecule type" value="Genomic_DNA"/>
</dbReference>
<dbReference type="AlphaFoldDB" id="A0A2T6GN53"/>
<sequence length="196" mass="20181">MSYVSATHDRMIAGLILPCSVVGVDLAAGLVRVSDGAGWTSAWLRWHSQAAGKARHWRAPSLGEQGVLISPSGEPAQGTFVPGLYGNAGPQPDNRDHVEVWRFEDGGSLVYDWQARSYSISLPSGTVSIQVGASSAVVTDSSITGKADSITLSGAITLNGDVQINGGSLKHNGVNVGSTHTHPGVMSGPGATAPPQ</sequence>
<feature type="domain" description="Gp138-like beta-helical trimerization" evidence="2">
    <location>
        <begin position="99"/>
        <end position="166"/>
    </location>
</feature>
<dbReference type="NCBIfam" id="TIGR01644">
    <property type="entry name" value="phage_P2_V"/>
    <property type="match status" value="1"/>
</dbReference>
<accession>A0A2T6GN53</accession>
<dbReference type="RefSeq" id="WP_108544488.1">
    <property type="nucleotide sequence ID" value="NZ_PYJM01000002.1"/>
</dbReference>
<gene>
    <name evidence="3" type="ORF">C5U62_08820</name>
</gene>
<evidence type="ECO:0000259" key="1">
    <source>
        <dbReference type="Pfam" id="PF04717"/>
    </source>
</evidence>
<proteinExistence type="predicted"/>
<dbReference type="Gene3D" id="2.40.50.230">
    <property type="entry name" value="Gp5 N-terminal domain"/>
    <property type="match status" value="1"/>
</dbReference>
<name>A0A2T6GN53_9PSED</name>
<dbReference type="InterPro" id="IPR037026">
    <property type="entry name" value="Vgr_OB-fold_dom_sf"/>
</dbReference>
<protein>
    <submittedName>
        <fullName evidence="3">Phage baseplate assembly protein V</fullName>
    </submittedName>
</protein>
<dbReference type="InterPro" id="IPR013046">
    <property type="entry name" value="GpV/Gp45"/>
</dbReference>
<evidence type="ECO:0000313" key="3">
    <source>
        <dbReference type="EMBL" id="PUA45581.1"/>
    </source>
</evidence>
<dbReference type="Gene3D" id="6.20.150.10">
    <property type="match status" value="1"/>
</dbReference>
<dbReference type="InterPro" id="IPR006531">
    <property type="entry name" value="Gp5/Vgr_OB"/>
</dbReference>
<dbReference type="InterPro" id="IPR054122">
    <property type="entry name" value="Gp138-like_C"/>
</dbReference>
<feature type="domain" description="Gp5/Type VI secretion system Vgr protein OB-fold" evidence="1">
    <location>
        <begin position="18"/>
        <end position="85"/>
    </location>
</feature>
<evidence type="ECO:0000259" key="2">
    <source>
        <dbReference type="Pfam" id="PF21930"/>
    </source>
</evidence>
<dbReference type="Pfam" id="PF21930">
    <property type="entry name" value="Gp138_C"/>
    <property type="match status" value="1"/>
</dbReference>
<evidence type="ECO:0000313" key="4">
    <source>
        <dbReference type="Proteomes" id="UP000244178"/>
    </source>
</evidence>
<dbReference type="Proteomes" id="UP000244178">
    <property type="component" value="Unassembled WGS sequence"/>
</dbReference>
<dbReference type="Pfam" id="PF04717">
    <property type="entry name" value="Phage_base_V"/>
    <property type="match status" value="1"/>
</dbReference>
<comment type="caution">
    <text evidence="3">The sequence shown here is derived from an EMBL/GenBank/DDBJ whole genome shotgun (WGS) entry which is preliminary data.</text>
</comment>
<reference evidence="3 4" key="1">
    <citation type="submission" date="2018-03" db="EMBL/GenBank/DDBJ databases">
        <title>Draft genome sequence of the plant growth promoting rhizobacterium Pseudomonas protegens strain BNJ-SS-45 isolated from wheat (Triticum aestivum) rhizosphere.</title>
        <authorList>
            <person name="Bajpai A."/>
            <person name="Shende K."/>
            <person name="Meena N."/>
            <person name="Upadhyayula S.R."/>
            <person name="Suravajhala P."/>
            <person name="Medicherla K.M."/>
            <person name="Johri B.N."/>
        </authorList>
    </citation>
    <scope>NUCLEOTIDE SEQUENCE [LARGE SCALE GENOMIC DNA]</scope>
    <source>
        <strain evidence="3 4">BNJ-SS-45</strain>
    </source>
</reference>
<organism evidence="3 4">
    <name type="scientific">Pseudomonas protegens</name>
    <dbReference type="NCBI Taxonomy" id="380021"/>
    <lineage>
        <taxon>Bacteria</taxon>
        <taxon>Pseudomonadati</taxon>
        <taxon>Pseudomonadota</taxon>
        <taxon>Gammaproteobacteria</taxon>
        <taxon>Pseudomonadales</taxon>
        <taxon>Pseudomonadaceae</taxon>
        <taxon>Pseudomonas</taxon>
    </lineage>
</organism>